<evidence type="ECO:0000313" key="7">
    <source>
        <dbReference type="Proteomes" id="UP000236724"/>
    </source>
</evidence>
<sequence length="97" mass="10853">MIDDSEEIAHRHGGVRSAMADREGFHALMMCCLQIGETMGKITTPSYCEVLPVSLATALRNMIAHDYLGVSPEIIIDTLEINIPELKEKIEHIFEKL</sequence>
<keyword evidence="1" id="KW-0597">Phosphoprotein</keyword>
<dbReference type="PANTHER" id="PTHR34139:SF1">
    <property type="entry name" value="RNASE MJ1380-RELATED"/>
    <property type="match status" value="1"/>
</dbReference>
<dbReference type="InterPro" id="IPR008201">
    <property type="entry name" value="HepT-like"/>
</dbReference>
<keyword evidence="2" id="KW-1277">Toxin-antitoxin system</keyword>
<evidence type="ECO:0000256" key="5">
    <source>
        <dbReference type="ARBA" id="ARBA00022801"/>
    </source>
</evidence>
<dbReference type="InterPro" id="IPR051813">
    <property type="entry name" value="HepT_RNase_toxin"/>
</dbReference>
<dbReference type="PANTHER" id="PTHR34139">
    <property type="entry name" value="UPF0331 PROTEIN MJ0127"/>
    <property type="match status" value="1"/>
</dbReference>
<dbReference type="OrthoDB" id="4829434at2"/>
<dbReference type="Proteomes" id="UP000236724">
    <property type="component" value="Unassembled WGS sequence"/>
</dbReference>
<reference evidence="6 7" key="1">
    <citation type="submission" date="2016-10" db="EMBL/GenBank/DDBJ databases">
        <authorList>
            <person name="de Groot N.N."/>
        </authorList>
    </citation>
    <scope>NUCLEOTIDE SEQUENCE [LARGE SCALE GENOMIC DNA]</scope>
    <source>
        <strain evidence="6">MBHS1</strain>
    </source>
</reference>
<gene>
    <name evidence="6" type="ORF">MBHS_03424</name>
</gene>
<accession>A0A1H6FBU3</accession>
<dbReference type="GO" id="GO:0110001">
    <property type="term" value="C:toxin-antitoxin complex"/>
    <property type="evidence" value="ECO:0007669"/>
    <property type="project" value="InterPro"/>
</dbReference>
<dbReference type="AlphaFoldDB" id="A0A1H6FBU3"/>
<evidence type="ECO:0000256" key="2">
    <source>
        <dbReference type="ARBA" id="ARBA00022649"/>
    </source>
</evidence>
<dbReference type="EMBL" id="FMSV02000533">
    <property type="protein sequence ID" value="SEH07548.1"/>
    <property type="molecule type" value="Genomic_DNA"/>
</dbReference>
<dbReference type="Pfam" id="PF01934">
    <property type="entry name" value="HepT-like"/>
    <property type="match status" value="1"/>
</dbReference>
<keyword evidence="7" id="KW-1185">Reference proteome</keyword>
<keyword evidence="5" id="KW-0378">Hydrolase</keyword>
<dbReference type="GO" id="GO:0016787">
    <property type="term" value="F:hydrolase activity"/>
    <property type="evidence" value="ECO:0007669"/>
    <property type="project" value="UniProtKB-KW"/>
</dbReference>
<evidence type="ECO:0000256" key="4">
    <source>
        <dbReference type="ARBA" id="ARBA00022741"/>
    </source>
</evidence>
<dbReference type="GO" id="GO:0000166">
    <property type="term" value="F:nucleotide binding"/>
    <property type="evidence" value="ECO:0007669"/>
    <property type="project" value="UniProtKB-KW"/>
</dbReference>
<evidence type="ECO:0000256" key="1">
    <source>
        <dbReference type="ARBA" id="ARBA00022553"/>
    </source>
</evidence>
<evidence type="ECO:0000256" key="3">
    <source>
        <dbReference type="ARBA" id="ARBA00022722"/>
    </source>
</evidence>
<dbReference type="GO" id="GO:0004540">
    <property type="term" value="F:RNA nuclease activity"/>
    <property type="evidence" value="ECO:0007669"/>
    <property type="project" value="InterPro"/>
</dbReference>
<protein>
    <recommendedName>
        <fullName evidence="8">DUF86 domain-containing protein</fullName>
    </recommendedName>
</protein>
<evidence type="ECO:0000313" key="6">
    <source>
        <dbReference type="EMBL" id="SEH07548.1"/>
    </source>
</evidence>
<keyword evidence="4" id="KW-0547">Nucleotide-binding</keyword>
<keyword evidence="3" id="KW-0540">Nuclease</keyword>
<proteinExistence type="predicted"/>
<dbReference type="RefSeq" id="WP_103921191.1">
    <property type="nucleotide sequence ID" value="NZ_FMSV02000533.1"/>
</dbReference>
<name>A0A1H6FBU3_9GAMM</name>
<evidence type="ECO:0008006" key="8">
    <source>
        <dbReference type="Google" id="ProtNLM"/>
    </source>
</evidence>
<organism evidence="6 7">
    <name type="scientific">Candidatus Venteria ishoeyi</name>
    <dbReference type="NCBI Taxonomy" id="1899563"/>
    <lineage>
        <taxon>Bacteria</taxon>
        <taxon>Pseudomonadati</taxon>
        <taxon>Pseudomonadota</taxon>
        <taxon>Gammaproteobacteria</taxon>
        <taxon>Thiotrichales</taxon>
        <taxon>Thiotrichaceae</taxon>
        <taxon>Venteria</taxon>
    </lineage>
</organism>